<dbReference type="EMBL" id="APNK01000001">
    <property type="protein sequence ID" value="KEZ79249.1"/>
    <property type="molecule type" value="Genomic_DNA"/>
</dbReference>
<evidence type="ECO:0000256" key="1">
    <source>
        <dbReference type="ARBA" id="ARBA00004418"/>
    </source>
</evidence>
<dbReference type="Proteomes" id="UP000028302">
    <property type="component" value="Unassembled WGS sequence"/>
</dbReference>
<dbReference type="PANTHER" id="PTHR30024">
    <property type="entry name" value="ALIPHATIC SULFONATES-BINDING PROTEIN-RELATED"/>
    <property type="match status" value="1"/>
</dbReference>
<keyword evidence="3 4" id="KW-0732">Signal</keyword>
<feature type="signal peptide" evidence="4">
    <location>
        <begin position="1"/>
        <end position="30"/>
    </location>
</feature>
<evidence type="ECO:0000256" key="2">
    <source>
        <dbReference type="ARBA" id="ARBA00010742"/>
    </source>
</evidence>
<reference evidence="6 7" key="1">
    <citation type="submission" date="2013-03" db="EMBL/GenBank/DDBJ databases">
        <title>Salinisphaera hydrothermalis C41B8 Genome Sequencing.</title>
        <authorList>
            <person name="Li C."/>
            <person name="Lai Q."/>
            <person name="Shao Z."/>
        </authorList>
    </citation>
    <scope>NUCLEOTIDE SEQUENCE [LARGE SCALE GENOMIC DNA]</scope>
    <source>
        <strain evidence="6 7">C41B8</strain>
    </source>
</reference>
<feature type="chain" id="PRO_5001776693" evidence="4">
    <location>
        <begin position="31"/>
        <end position="332"/>
    </location>
</feature>
<gene>
    <name evidence="6" type="ORF">C41B8_00830</name>
</gene>
<comment type="subcellular location">
    <subcellularLocation>
        <location evidence="1">Periplasm</location>
    </subcellularLocation>
</comment>
<dbReference type="AlphaFoldDB" id="A0A084IRB5"/>
<sequence length="332" mass="35401">MKENSSRRVRRGLTAMLMLAAVSLAGPALAAKPLKLAVVNWIGYGPLYVADAKGYFKAEGVPVHMVTFSDNATMPSALAGGAIDGAALTYDQVINADAKGRKLQVVMPIDYSDGADAIVATQSITQVKQIKGQKVAFNPLSPSAFLLDYALEQNGLKPSDIQPVSMTPDDVPSAMLGGSIKVGVTYEPSVSRIVDHGKGFHVLYSSHQAPGLITDVLVFKKSYIAAHRDQVKAVIQAYLKGLDFMQSHPQEAAAIIGKQLRIDTDQVAVQLKGVKNLPLDQMSTTFAPGSSSQSFYVSGKVISQVLVRKKQIESAPKIADTIDPSIVQSLAH</sequence>
<keyword evidence="7" id="KW-1185">Reference proteome</keyword>
<evidence type="ECO:0000256" key="4">
    <source>
        <dbReference type="SAM" id="SignalP"/>
    </source>
</evidence>
<dbReference type="Gene3D" id="3.40.190.10">
    <property type="entry name" value="Periplasmic binding protein-like II"/>
    <property type="match status" value="2"/>
</dbReference>
<dbReference type="CDD" id="cd13563">
    <property type="entry name" value="PBP2_SsuA_like_6"/>
    <property type="match status" value="1"/>
</dbReference>
<dbReference type="InterPro" id="IPR015168">
    <property type="entry name" value="SsuA/THI5"/>
</dbReference>
<dbReference type="eggNOG" id="COG0715">
    <property type="taxonomic scope" value="Bacteria"/>
</dbReference>
<feature type="domain" description="SsuA/THI5-like" evidence="5">
    <location>
        <begin position="45"/>
        <end position="252"/>
    </location>
</feature>
<dbReference type="PANTHER" id="PTHR30024:SF47">
    <property type="entry name" value="TAURINE-BINDING PERIPLASMIC PROTEIN"/>
    <property type="match status" value="1"/>
</dbReference>
<dbReference type="SUPFAM" id="SSF53850">
    <property type="entry name" value="Periplasmic binding protein-like II"/>
    <property type="match status" value="1"/>
</dbReference>
<proteinExistence type="inferred from homology"/>
<dbReference type="STRING" id="1304275.C41B8_00830"/>
<evidence type="ECO:0000313" key="6">
    <source>
        <dbReference type="EMBL" id="KEZ79249.1"/>
    </source>
</evidence>
<dbReference type="GO" id="GO:0042597">
    <property type="term" value="C:periplasmic space"/>
    <property type="evidence" value="ECO:0007669"/>
    <property type="project" value="UniProtKB-SubCell"/>
</dbReference>
<protein>
    <submittedName>
        <fullName evidence="6">Putative ABC-type nitrate/sulfonate/bicarbonate transport system, periplasmic component</fullName>
    </submittedName>
</protein>
<comment type="similarity">
    <text evidence="2">Belongs to the bacterial solute-binding protein SsuA/TauA family.</text>
</comment>
<evidence type="ECO:0000256" key="3">
    <source>
        <dbReference type="ARBA" id="ARBA00022729"/>
    </source>
</evidence>
<name>A0A084IRB5_SALHC</name>
<comment type="caution">
    <text evidence="6">The sequence shown here is derived from an EMBL/GenBank/DDBJ whole genome shotgun (WGS) entry which is preliminary data.</text>
</comment>
<dbReference type="Pfam" id="PF09084">
    <property type="entry name" value="NMT1"/>
    <property type="match status" value="1"/>
</dbReference>
<dbReference type="OrthoDB" id="5292144at2"/>
<dbReference type="RefSeq" id="WP_051882610.1">
    <property type="nucleotide sequence ID" value="NZ_APNK01000001.1"/>
</dbReference>
<organism evidence="6 7">
    <name type="scientific">Salinisphaera hydrothermalis (strain C41B8)</name>
    <dbReference type="NCBI Taxonomy" id="1304275"/>
    <lineage>
        <taxon>Bacteria</taxon>
        <taxon>Pseudomonadati</taxon>
        <taxon>Pseudomonadota</taxon>
        <taxon>Gammaproteobacteria</taxon>
        <taxon>Salinisphaerales</taxon>
        <taxon>Salinisphaeraceae</taxon>
        <taxon>Salinisphaera</taxon>
    </lineage>
</organism>
<evidence type="ECO:0000259" key="5">
    <source>
        <dbReference type="Pfam" id="PF09084"/>
    </source>
</evidence>
<evidence type="ECO:0000313" key="7">
    <source>
        <dbReference type="Proteomes" id="UP000028302"/>
    </source>
</evidence>
<accession>A0A084IRB5</accession>